<keyword evidence="8 12" id="KW-0051">Antiviral defense</keyword>
<dbReference type="GO" id="GO:0003723">
    <property type="term" value="F:RNA binding"/>
    <property type="evidence" value="ECO:0007669"/>
    <property type="project" value="UniProtKB-UniRule"/>
</dbReference>
<evidence type="ECO:0000256" key="1">
    <source>
        <dbReference type="ARBA" id="ARBA00001946"/>
    </source>
</evidence>
<feature type="binding site" evidence="12">
    <location>
        <position position="742"/>
    </location>
    <ligand>
        <name>Mg(2+)</name>
        <dbReference type="ChEBI" id="CHEBI:18420"/>
        <label>2</label>
    </ligand>
</feature>
<evidence type="ECO:0000313" key="14">
    <source>
        <dbReference type="EMBL" id="MDC7151192.1"/>
    </source>
</evidence>
<dbReference type="InterPro" id="IPR028629">
    <property type="entry name" value="Cas9"/>
</dbReference>
<evidence type="ECO:0000256" key="3">
    <source>
        <dbReference type="ARBA" id="ARBA00022723"/>
    </source>
</evidence>
<dbReference type="EMBL" id="JAQPYX010000173">
    <property type="protein sequence ID" value="MDC7151192.1"/>
    <property type="molecule type" value="Genomic_DNA"/>
</dbReference>
<dbReference type="GO" id="GO:0016787">
    <property type="term" value="F:hydrolase activity"/>
    <property type="evidence" value="ECO:0007669"/>
    <property type="project" value="UniProtKB-KW"/>
</dbReference>
<dbReference type="Proteomes" id="UP001213646">
    <property type="component" value="Unassembled WGS sequence"/>
</dbReference>
<keyword evidence="2 12" id="KW-0540">Nuclease</keyword>
<evidence type="ECO:0000256" key="6">
    <source>
        <dbReference type="ARBA" id="ARBA00022842"/>
    </source>
</evidence>
<gene>
    <name evidence="12" type="primary">cas9</name>
    <name evidence="14" type="ORF">PQG89_17560</name>
</gene>
<comment type="function">
    <text evidence="12">CRISPR (clustered regularly interspaced short palindromic repeat) is an adaptive immune system that provides protection against mobile genetic elements (viruses, transposable elements and conjugative plasmids). CRISPR clusters contain spacers, sequences complementary to antecedent mobile elements, and target invading nucleic acids. CRISPR clusters are transcribed and processed into CRISPR RNA (crRNA). In type II CRISPR systems correct processing of pre-crRNA requires a trans-encoded small RNA (tracrRNA), endogenous ribonuclease 3 (rnc) and this protein. The tracrRNA serves as a guide for ribonuclease 3-aided processing of pre-crRNA. Subsequently Cas9/crRNA/tracrRNA endonucleolytically cleaves linear or circular dsDNA target complementary to the spacer; Cas9 is inactive in the absence of the 2 guide RNAs (gRNA). Cas9 recognizes the protospacer adjacent motif (PAM) in the CRISPR repeat sequences to help distinguish self versus nonself, as targets within the bacterial CRISPR locus do not have PAMs. PAM recognition is also required for catalytic activity.</text>
</comment>
<feature type="binding site" evidence="12">
    <location>
        <position position="1067"/>
    </location>
    <ligand>
        <name>Mg(2+)</name>
        <dbReference type="ChEBI" id="CHEBI:18420"/>
        <label>2</label>
    </ligand>
</feature>
<comment type="caution">
    <text evidence="14">The sequence shown here is derived from an EMBL/GenBank/DDBJ whole genome shotgun (WGS) entry which is preliminary data.</text>
</comment>
<dbReference type="Pfam" id="PF18541">
    <property type="entry name" value="RuvC_III"/>
    <property type="match status" value="1"/>
</dbReference>
<proteinExistence type="inferred from homology"/>
<evidence type="ECO:0000256" key="8">
    <source>
        <dbReference type="ARBA" id="ARBA00023118"/>
    </source>
</evidence>
<reference evidence="14" key="1">
    <citation type="submission" date="2023-01" db="EMBL/GenBank/DDBJ databases">
        <title>Exploring GABA producing Bacteroides strains toward improving mental health.</title>
        <authorList>
            <person name="Yousuf B."/>
            <person name="Bouhlel N.E."/>
            <person name="Mottawea W."/>
            <person name="Hammami R."/>
        </authorList>
    </citation>
    <scope>NUCLEOTIDE SEQUENCE</scope>
    <source>
        <strain evidence="14">UO.H1047</strain>
    </source>
</reference>
<feature type="domain" description="HNH Cas9-type" evidence="13">
    <location>
        <begin position="784"/>
        <end position="956"/>
    </location>
</feature>
<dbReference type="GO" id="GO:0046872">
    <property type="term" value="F:metal ion binding"/>
    <property type="evidence" value="ECO:0007669"/>
    <property type="project" value="UniProtKB-UniRule"/>
</dbReference>
<evidence type="ECO:0000256" key="11">
    <source>
        <dbReference type="ARBA" id="ARBA00046380"/>
    </source>
</evidence>
<evidence type="ECO:0000256" key="4">
    <source>
        <dbReference type="ARBA" id="ARBA00022759"/>
    </source>
</evidence>
<dbReference type="Gene3D" id="1.10.30.50">
    <property type="match status" value="1"/>
</dbReference>
<dbReference type="HAMAP" id="MF_01480">
    <property type="entry name" value="Cas9"/>
    <property type="match status" value="1"/>
</dbReference>
<dbReference type="GO" id="GO:0051607">
    <property type="term" value="P:defense response to virus"/>
    <property type="evidence" value="ECO:0007669"/>
    <property type="project" value="UniProtKB-UniRule"/>
</dbReference>
<dbReference type="GO" id="GO:0004519">
    <property type="term" value="F:endonuclease activity"/>
    <property type="evidence" value="ECO:0007669"/>
    <property type="project" value="UniProtKB-UniRule"/>
</dbReference>
<dbReference type="PROSITE" id="PS51749">
    <property type="entry name" value="HNH_CAS9"/>
    <property type="match status" value="1"/>
</dbReference>
<evidence type="ECO:0000256" key="10">
    <source>
        <dbReference type="ARBA" id="ARBA00023211"/>
    </source>
</evidence>
<dbReference type="GO" id="GO:0003677">
    <property type="term" value="F:DNA binding"/>
    <property type="evidence" value="ECO:0007669"/>
    <property type="project" value="UniProtKB-UniRule"/>
</dbReference>
<keyword evidence="6 12" id="KW-0460">Magnesium</keyword>
<comment type="cofactor">
    <cofactor evidence="1 12">
        <name>Mg(2+)</name>
        <dbReference type="ChEBI" id="CHEBI:18420"/>
    </cofactor>
</comment>
<keyword evidence="5 12" id="KW-0378">Hydrolase</keyword>
<feature type="active site" description="Proton acceptor for HNH nuclease domain" evidence="12">
    <location>
        <position position="865"/>
    </location>
</feature>
<keyword evidence="10" id="KW-0464">Manganese</keyword>
<dbReference type="GO" id="GO:0043571">
    <property type="term" value="P:maintenance of CRISPR repeat elements"/>
    <property type="evidence" value="ECO:0007669"/>
    <property type="project" value="UniProtKB-UniRule"/>
</dbReference>
<protein>
    <recommendedName>
        <fullName evidence="12">CRISPR-associated endonuclease Cas9</fullName>
        <ecNumber evidence="12">3.1.-.-</ecNumber>
    </recommendedName>
</protein>
<feature type="binding site" evidence="12">
    <location>
        <position position="742"/>
    </location>
    <ligand>
        <name>Mg(2+)</name>
        <dbReference type="ChEBI" id="CHEBI:18420"/>
        <label>1</label>
    </ligand>
</feature>
<dbReference type="EC" id="3.1.-.-" evidence="12"/>
<comment type="domain">
    <text evidence="12">Has 2 endonuclease domains. The discontinuous RuvC-like domain cleaves the target DNA noncomplementary to crRNA while the HNH nuclease domain cleaves the target DNA complementary to crRNA.</text>
</comment>
<evidence type="ECO:0000256" key="2">
    <source>
        <dbReference type="ARBA" id="ARBA00022722"/>
    </source>
</evidence>
<keyword evidence="3 12" id="KW-0479">Metal-binding</keyword>
<feature type="binding site" evidence="12">
    <location>
        <position position="8"/>
    </location>
    <ligand>
        <name>Mg(2+)</name>
        <dbReference type="ChEBI" id="CHEBI:18420"/>
        <label>2</label>
    </ligand>
</feature>
<feature type="active site" description="For RuvC-like nuclease domain" evidence="12">
    <location>
        <position position="8"/>
    </location>
</feature>
<feature type="binding site" evidence="12">
    <location>
        <position position="8"/>
    </location>
    <ligand>
        <name>Mg(2+)</name>
        <dbReference type="ChEBI" id="CHEBI:18420"/>
        <label>1</label>
    </ligand>
</feature>
<evidence type="ECO:0000313" key="15">
    <source>
        <dbReference type="Proteomes" id="UP001213646"/>
    </source>
</evidence>
<evidence type="ECO:0000256" key="9">
    <source>
        <dbReference type="ARBA" id="ARBA00023125"/>
    </source>
</evidence>
<evidence type="ECO:0000256" key="12">
    <source>
        <dbReference type="HAMAP-Rule" id="MF_01480"/>
    </source>
</evidence>
<sequence length="1507" mass="176976">MKRILGLDLGPNSVGWALVNSIVKEQTERIWIEMAGSRIIPMDAAVLGDFEKGNSISQTAERTRIRGMRRLRERQLLRRERLHKVLNILGFLPKHYRDEIDFNKHPGKFLANTEPKLPWVKNEQGKYTFLFLNSFEEMLQDFKEHQPSIVSDKKKVPYDWTIYYLRKKALTQKISKEELAWILLNFNQKRGYYQLRGEDEEENTGKQVGYYALKVVSVEATDEKKGKDIWYNVHLENGWVYRRSSNVPLDWEGQVKEFIVTTSINPDGTPQLDKSGEIKRSFRAPKEEDWMLIKKRTEMDIENSQKTVGCYIYDTLLQNPQQKIIGKLVKTIERKYYKEELRQILQKQCILHCELQDKNLYKQCVEALYPSNEAYRTNIVNRDFVYLLMEDILFYQRPLKSKKSLIDNCPYEEYEYVVDKHTGEVKKAHLKCIAKSHPLYQEFRLWQFLYNLRIYQKEKEINGTIHTDVDVTSEFLKIEDDYVTLFDWLNRREKIEQKTLLKYPAFNIKKDVDNFRWNYVEDKTYPCNETRSLILSCLNKANLSEDFLSYQKEEALWHILYSVNDKQEIVKALQTFARKNGLDGTFVDAFKKIRPFNKEYGAYSAKAIKKLLPLMRTGKHWNVESIDGKTKERIDKIITGEYDEKISNRVREKAIYLSDISCFKGLPLWLACYVVYGRHSEQKEITKWETPDDIDAYLSTFKQHSLRNPIVEQIIMETLRVVRDIWKKAGSIDEIHIELGREMKNPADKRKRMTAQILENENANLRIKALLTEFMNPEYEIEDVRPYSPNQQEKLRIYEDGALNAAEQVPEDIETILKKFKENKQPTRSEFLRYKLWLEQKYRSPYTGELIPLGKLFTEAYQIEHIIPQKRYFDDSFSNKVICESAVNSLKGAQLGYEFIKEHHGEKVETGFGKVVTIFSVTAYEQFIKEHYAKSKAKMKKLLMDDIPEQFIERQLNDSRYISKVIKGLLSNIVREKDESGEYEQEAISKNVLVCNGSVTDRLKKDWGMNDVWNNIVYPRFERLNTLIGKECFGHWENKNGKRIFQTEVPLEYQKGFSKKRIDHRHHAMDAIVIACATRNHINYLNNASASKNAQISRYDLQHLLCDKTKTDDKGNYKWVIKKPWDTFTQDTKGILDNIIVSIKQNLRVINKTTNIYQHFDTDGKRTFYKQTKGDSWAIRKPMHKDTVFGIVNLRKTKEVRLSIALDIPYLIVDKKVKKKVFQLLKYKYEKKRIEKYFKENACLWKELNVAKVPVYYFTESSSERMVAVRKTIDTSFNAKKIQESVTDTGIQKILLKHLEQKDDKADLAFSAEGIEEMNRNIIALNDGKKHQLIYKVRVYEPLGNKFNVGTTGNKGKKFVEAAKGTNLFFAIYRTEDGKRIYDTIPLNIVIEREKQGLLPVPDKDEKGNTLLFWLSPNDLVYLPTEEEREFDRINEPIDKKRIYKMVSSSGNQCFFIPVNIANAIVPILELGANNKAEKSWEGNMIKSICIPIKVDRLGNIIKIKKV</sequence>
<dbReference type="InterPro" id="IPR036397">
    <property type="entry name" value="RNaseH_sf"/>
</dbReference>
<dbReference type="Gene3D" id="3.30.420.10">
    <property type="entry name" value="Ribonuclease H-like superfamily/Ribonuclease H"/>
    <property type="match status" value="3"/>
</dbReference>
<keyword evidence="7 12" id="KW-0694">RNA-binding</keyword>
<dbReference type="NCBIfam" id="TIGR01865">
    <property type="entry name" value="cas_Csn1"/>
    <property type="match status" value="1"/>
</dbReference>
<comment type="subunit">
    <text evidence="11 12">Monomer. Binds crRNA and tracrRNA.</text>
</comment>
<feature type="binding site" evidence="12">
    <location>
        <position position="738"/>
    </location>
    <ligand>
        <name>Mg(2+)</name>
        <dbReference type="ChEBI" id="CHEBI:18420"/>
        <label>1</label>
    </ligand>
</feature>
<name>A0AAW6I686_9BACT</name>
<dbReference type="InterPro" id="IPR041383">
    <property type="entry name" value="RuvC_III"/>
</dbReference>
<evidence type="ECO:0000256" key="7">
    <source>
        <dbReference type="ARBA" id="ARBA00022884"/>
    </source>
</evidence>
<keyword evidence="4 12" id="KW-0255">Endonuclease</keyword>
<dbReference type="InterPro" id="IPR033114">
    <property type="entry name" value="HNH_CAS9"/>
</dbReference>
<dbReference type="InterPro" id="IPR003615">
    <property type="entry name" value="HNH_nuc"/>
</dbReference>
<organism evidence="14 15">
    <name type="scientific">Parabacteroides johnsonii</name>
    <dbReference type="NCBI Taxonomy" id="387661"/>
    <lineage>
        <taxon>Bacteria</taxon>
        <taxon>Pseudomonadati</taxon>
        <taxon>Bacteroidota</taxon>
        <taxon>Bacteroidia</taxon>
        <taxon>Bacteroidales</taxon>
        <taxon>Tannerellaceae</taxon>
        <taxon>Parabacteroides</taxon>
    </lineage>
</organism>
<comment type="similarity">
    <text evidence="12">Belongs to the CRISPR-associated Cas9 family.</text>
</comment>
<evidence type="ECO:0000259" key="13">
    <source>
        <dbReference type="PROSITE" id="PS51749"/>
    </source>
</evidence>
<accession>A0AAW6I686</accession>
<keyword evidence="9 12" id="KW-0238">DNA-binding</keyword>
<evidence type="ECO:0000256" key="5">
    <source>
        <dbReference type="ARBA" id="ARBA00022801"/>
    </source>
</evidence>
<dbReference type="Pfam" id="PF13395">
    <property type="entry name" value="HNH_4"/>
    <property type="match status" value="1"/>
</dbReference>
<dbReference type="RefSeq" id="WP_195485598.1">
    <property type="nucleotide sequence ID" value="NZ_CALEGY010000068.1"/>
</dbReference>